<dbReference type="EMBL" id="QGTR01000001">
    <property type="protein sequence ID" value="PWW03988.1"/>
    <property type="molecule type" value="Genomic_DNA"/>
</dbReference>
<comment type="caution">
    <text evidence="1">The sequence shown here is derived from an EMBL/GenBank/DDBJ whole genome shotgun (WGS) entry which is preliminary data.</text>
</comment>
<dbReference type="AlphaFoldDB" id="A0A317PR83"/>
<name>A0A317PR83_9HYPH</name>
<gene>
    <name evidence="1" type="ORF">DFR52_101677</name>
</gene>
<keyword evidence="2" id="KW-1185">Reference proteome</keyword>
<sequence>MESPVRHTNSLSLFTYWNAKRGKRPAPARSDIEPSDIRTLLPHVFICEIAASDRLTFRLAGTAICLLKGKELKASHFSELWFRDGQRNMERTARAVVDDAKPAVLSVDALSCGGRMLAAELLLLPVSGPSGGNDRLIGSLSVIESPYWIGHDPVAGFSTTGIRFLDPERESVFLSNRPEVPLPPAVRQNPSEPLFGRRKGAHLFVVEGGRSD</sequence>
<reference evidence="1 2" key="1">
    <citation type="submission" date="2018-05" db="EMBL/GenBank/DDBJ databases">
        <title>Genomic Encyclopedia of Type Strains, Phase IV (KMG-IV): sequencing the most valuable type-strain genomes for metagenomic binning, comparative biology and taxonomic classification.</title>
        <authorList>
            <person name="Goeker M."/>
        </authorList>
    </citation>
    <scope>NUCLEOTIDE SEQUENCE [LARGE SCALE GENOMIC DNA]</scope>
    <source>
        <strain evidence="1 2">DSM 16791</strain>
    </source>
</reference>
<evidence type="ECO:0000313" key="2">
    <source>
        <dbReference type="Proteomes" id="UP000246352"/>
    </source>
</evidence>
<protein>
    <recommendedName>
        <fullName evidence="3">PAS domain-containing protein</fullName>
    </recommendedName>
</protein>
<proteinExistence type="predicted"/>
<evidence type="ECO:0000313" key="1">
    <source>
        <dbReference type="EMBL" id="PWW03988.1"/>
    </source>
</evidence>
<dbReference type="Proteomes" id="UP000246352">
    <property type="component" value="Unassembled WGS sequence"/>
</dbReference>
<accession>A0A317PR83</accession>
<organism evidence="1 2">
    <name type="scientific">Hoeflea marina</name>
    <dbReference type="NCBI Taxonomy" id="274592"/>
    <lineage>
        <taxon>Bacteria</taxon>
        <taxon>Pseudomonadati</taxon>
        <taxon>Pseudomonadota</taxon>
        <taxon>Alphaproteobacteria</taxon>
        <taxon>Hyphomicrobiales</taxon>
        <taxon>Rhizobiaceae</taxon>
        <taxon>Hoeflea</taxon>
    </lineage>
</organism>
<evidence type="ECO:0008006" key="3">
    <source>
        <dbReference type="Google" id="ProtNLM"/>
    </source>
</evidence>
<dbReference type="InterPro" id="IPR009922">
    <property type="entry name" value="DUF1457"/>
</dbReference>
<dbReference type="Pfam" id="PF07310">
    <property type="entry name" value="PAS_5"/>
    <property type="match status" value="1"/>
</dbReference>
<dbReference type="PIRSF" id="PIRSF031878">
    <property type="entry name" value="UCP031878"/>
    <property type="match status" value="1"/>
</dbReference>